<reference evidence="2" key="1">
    <citation type="journal article" date="2014" name="Front. Microbiol.">
        <title>High frequency of phylogenetically diverse reductive dehalogenase-homologous genes in deep subseafloor sedimentary metagenomes.</title>
        <authorList>
            <person name="Kawai M."/>
            <person name="Futagami T."/>
            <person name="Toyoda A."/>
            <person name="Takaki Y."/>
            <person name="Nishi S."/>
            <person name="Hori S."/>
            <person name="Arai W."/>
            <person name="Tsubouchi T."/>
            <person name="Morono Y."/>
            <person name="Uchiyama I."/>
            <person name="Ito T."/>
            <person name="Fujiyama A."/>
            <person name="Inagaki F."/>
            <person name="Takami H."/>
        </authorList>
    </citation>
    <scope>NUCLEOTIDE SEQUENCE</scope>
    <source>
        <strain evidence="2">Expedition CK06-06</strain>
    </source>
</reference>
<dbReference type="PANTHER" id="PTHR33498">
    <property type="entry name" value="TRANSPOSASE FOR INSERTION SEQUENCE ELEMENT IS1557"/>
    <property type="match status" value="1"/>
</dbReference>
<proteinExistence type="predicted"/>
<feature type="domain" description="Transposase IS204/IS1001/IS1096/IS1165 DDE" evidence="1">
    <location>
        <begin position="1"/>
        <end position="148"/>
    </location>
</feature>
<dbReference type="InterPro" id="IPR002560">
    <property type="entry name" value="Transposase_DDE"/>
</dbReference>
<feature type="non-terminal residue" evidence="2">
    <location>
        <position position="1"/>
    </location>
</feature>
<dbReference type="InterPro" id="IPR047951">
    <property type="entry name" value="Transpos_ISL3"/>
</dbReference>
<organism evidence="2">
    <name type="scientific">marine sediment metagenome</name>
    <dbReference type="NCBI Taxonomy" id="412755"/>
    <lineage>
        <taxon>unclassified sequences</taxon>
        <taxon>metagenomes</taxon>
        <taxon>ecological metagenomes</taxon>
    </lineage>
</organism>
<accession>X0ZG74</accession>
<dbReference type="PANTHER" id="PTHR33498:SF1">
    <property type="entry name" value="TRANSPOSASE FOR INSERTION SEQUENCE ELEMENT IS1557"/>
    <property type="match status" value="1"/>
</dbReference>
<evidence type="ECO:0000259" key="1">
    <source>
        <dbReference type="Pfam" id="PF01610"/>
    </source>
</evidence>
<dbReference type="Pfam" id="PF01610">
    <property type="entry name" value="DDE_Tnp_ISL3"/>
    <property type="match status" value="1"/>
</dbReference>
<dbReference type="AlphaFoldDB" id="X0ZG74"/>
<gene>
    <name evidence="2" type="ORF">S01H4_05006</name>
</gene>
<dbReference type="EMBL" id="BART01001406">
    <property type="protein sequence ID" value="GAG68299.1"/>
    <property type="molecule type" value="Genomic_DNA"/>
</dbReference>
<evidence type="ECO:0000313" key="2">
    <source>
        <dbReference type="EMBL" id="GAG68299.1"/>
    </source>
</evidence>
<protein>
    <recommendedName>
        <fullName evidence="1">Transposase IS204/IS1001/IS1096/IS1165 DDE domain-containing protein</fullName>
    </recommendedName>
</protein>
<comment type="caution">
    <text evidence="2">The sequence shown here is derived from an EMBL/GenBank/DDBJ whole genome shotgun (WGS) entry which is preliminary data.</text>
</comment>
<name>X0ZG74_9ZZZZ</name>
<sequence>YLNKSIDQVRRREVKFNDELINSRYAILKNEENLTEKQRERFELIKSANFEVSKVWHIRENFKELFECYNEEKEAEHLLVNWAHDSFMQGIREVNKVILMFLSHAKGVINALITNLNNAMAERLNGKIQEVKLIGRGYRTFENFRSAILFFHGGLDLYPQKW</sequence>